<dbReference type="Proteomes" id="UP000265520">
    <property type="component" value="Unassembled WGS sequence"/>
</dbReference>
<reference evidence="1 2" key="1">
    <citation type="journal article" date="2018" name="Front. Plant Sci.">
        <title>Red Clover (Trifolium pratense) and Zigzag Clover (T. medium) - A Picture of Genomic Similarities and Differences.</title>
        <authorList>
            <person name="Dluhosova J."/>
            <person name="Istvanek J."/>
            <person name="Nedelnik J."/>
            <person name="Repkova J."/>
        </authorList>
    </citation>
    <scope>NUCLEOTIDE SEQUENCE [LARGE SCALE GENOMIC DNA]</scope>
    <source>
        <strain evidence="2">cv. 10/8</strain>
        <tissue evidence="1">Leaf</tissue>
    </source>
</reference>
<name>A0A392W3M1_9FABA</name>
<accession>A0A392W3M1</accession>
<dbReference type="EMBL" id="LXQA011353563">
    <property type="protein sequence ID" value="MCI94343.1"/>
    <property type="molecule type" value="Genomic_DNA"/>
</dbReference>
<comment type="caution">
    <text evidence="1">The sequence shown here is derived from an EMBL/GenBank/DDBJ whole genome shotgun (WGS) entry which is preliminary data.</text>
</comment>
<proteinExistence type="predicted"/>
<sequence>MSRWASTISEDFSLQPANFGLLPRHARWARNGS</sequence>
<protein>
    <submittedName>
        <fullName evidence="1">Uncharacterized protein</fullName>
    </submittedName>
</protein>
<dbReference type="AlphaFoldDB" id="A0A392W3M1"/>
<organism evidence="1 2">
    <name type="scientific">Trifolium medium</name>
    <dbReference type="NCBI Taxonomy" id="97028"/>
    <lineage>
        <taxon>Eukaryota</taxon>
        <taxon>Viridiplantae</taxon>
        <taxon>Streptophyta</taxon>
        <taxon>Embryophyta</taxon>
        <taxon>Tracheophyta</taxon>
        <taxon>Spermatophyta</taxon>
        <taxon>Magnoliopsida</taxon>
        <taxon>eudicotyledons</taxon>
        <taxon>Gunneridae</taxon>
        <taxon>Pentapetalae</taxon>
        <taxon>rosids</taxon>
        <taxon>fabids</taxon>
        <taxon>Fabales</taxon>
        <taxon>Fabaceae</taxon>
        <taxon>Papilionoideae</taxon>
        <taxon>50 kb inversion clade</taxon>
        <taxon>NPAAA clade</taxon>
        <taxon>Hologalegina</taxon>
        <taxon>IRL clade</taxon>
        <taxon>Trifolieae</taxon>
        <taxon>Trifolium</taxon>
    </lineage>
</organism>
<evidence type="ECO:0000313" key="1">
    <source>
        <dbReference type="EMBL" id="MCI94343.1"/>
    </source>
</evidence>
<feature type="non-terminal residue" evidence="1">
    <location>
        <position position="33"/>
    </location>
</feature>
<evidence type="ECO:0000313" key="2">
    <source>
        <dbReference type="Proteomes" id="UP000265520"/>
    </source>
</evidence>
<keyword evidence="2" id="KW-1185">Reference proteome</keyword>